<proteinExistence type="predicted"/>
<dbReference type="EMBL" id="JXTC01000108">
    <property type="protein sequence ID" value="PON88183.1"/>
    <property type="molecule type" value="Genomic_DNA"/>
</dbReference>
<evidence type="ECO:0000313" key="1">
    <source>
        <dbReference type="EMBL" id="PON88183.1"/>
    </source>
</evidence>
<name>A0A2P5ERL5_TREOI</name>
<dbReference type="InParanoid" id="A0A2P5ERL5"/>
<comment type="caution">
    <text evidence="1">The sequence shown here is derived from an EMBL/GenBank/DDBJ whole genome shotgun (WGS) entry which is preliminary data.</text>
</comment>
<reference evidence="2" key="1">
    <citation type="submission" date="2016-06" db="EMBL/GenBank/DDBJ databases">
        <title>Parallel loss of symbiosis genes in relatives of nitrogen-fixing non-legume Parasponia.</title>
        <authorList>
            <person name="Van Velzen R."/>
            <person name="Holmer R."/>
            <person name="Bu F."/>
            <person name="Rutten L."/>
            <person name="Van Zeijl A."/>
            <person name="Liu W."/>
            <person name="Santuari L."/>
            <person name="Cao Q."/>
            <person name="Sharma T."/>
            <person name="Shen D."/>
            <person name="Roswanjaya Y."/>
            <person name="Wardhani T."/>
            <person name="Kalhor M.S."/>
            <person name="Jansen J."/>
            <person name="Van den Hoogen J."/>
            <person name="Gungor B."/>
            <person name="Hartog M."/>
            <person name="Hontelez J."/>
            <person name="Verver J."/>
            <person name="Yang W.-C."/>
            <person name="Schijlen E."/>
            <person name="Repin R."/>
            <person name="Schilthuizen M."/>
            <person name="Schranz E."/>
            <person name="Heidstra R."/>
            <person name="Miyata K."/>
            <person name="Fedorova E."/>
            <person name="Kohlen W."/>
            <person name="Bisseling T."/>
            <person name="Smit S."/>
            <person name="Geurts R."/>
        </authorList>
    </citation>
    <scope>NUCLEOTIDE SEQUENCE [LARGE SCALE GENOMIC DNA]</scope>
    <source>
        <strain evidence="2">cv. RG33-2</strain>
    </source>
</reference>
<evidence type="ECO:0000313" key="2">
    <source>
        <dbReference type="Proteomes" id="UP000237000"/>
    </source>
</evidence>
<organism evidence="1 2">
    <name type="scientific">Trema orientale</name>
    <name type="common">Charcoal tree</name>
    <name type="synonym">Celtis orientalis</name>
    <dbReference type="NCBI Taxonomy" id="63057"/>
    <lineage>
        <taxon>Eukaryota</taxon>
        <taxon>Viridiplantae</taxon>
        <taxon>Streptophyta</taxon>
        <taxon>Embryophyta</taxon>
        <taxon>Tracheophyta</taxon>
        <taxon>Spermatophyta</taxon>
        <taxon>Magnoliopsida</taxon>
        <taxon>eudicotyledons</taxon>
        <taxon>Gunneridae</taxon>
        <taxon>Pentapetalae</taxon>
        <taxon>rosids</taxon>
        <taxon>fabids</taxon>
        <taxon>Rosales</taxon>
        <taxon>Cannabaceae</taxon>
        <taxon>Trema</taxon>
    </lineage>
</organism>
<accession>A0A2P5ERL5</accession>
<sequence>MIIIPCGNNMAMVPVEYCRNDDDDDKEDEEEEGKLGNMAPFLLKELTGYIRREGSQRSEPCELFWKMKITDLRKLLIWRKANDCPSTKDELGSMARMLWFGAGVWFIVKNIVDFVEMSKLRLDRETSLSGVLRAFWASSGELGMIGFFIQA</sequence>
<dbReference type="Proteomes" id="UP000237000">
    <property type="component" value="Unassembled WGS sequence"/>
</dbReference>
<keyword evidence="2" id="KW-1185">Reference proteome</keyword>
<dbReference type="AlphaFoldDB" id="A0A2P5ERL5"/>
<protein>
    <submittedName>
        <fullName evidence="1">Uncharacterized protein</fullName>
    </submittedName>
</protein>
<gene>
    <name evidence="1" type="ORF">TorRG33x02_160120</name>
</gene>